<evidence type="ECO:0000313" key="3">
    <source>
        <dbReference type="Proteomes" id="UP000187429"/>
    </source>
</evidence>
<feature type="compositionally biased region" description="Acidic residues" evidence="1">
    <location>
        <begin position="75"/>
        <end position="90"/>
    </location>
</feature>
<sequence>MGKRKNLSGPIDVYSEWIDACEEAKNVEANADQNKDYRNRNDEYDEDDDERDDDQYERSPKRRNRAGVLERGGISDDEVSDVDNYFDEEADSRKKRDTSFKKSRVADLDSEEDYSDN</sequence>
<proteinExistence type="predicted"/>
<dbReference type="OrthoDB" id="445983at2759"/>
<gene>
    <name evidence="2" type="ORF">AYI69_g3641</name>
</gene>
<evidence type="ECO:0008006" key="4">
    <source>
        <dbReference type="Google" id="ProtNLM"/>
    </source>
</evidence>
<dbReference type="InterPro" id="IPR038567">
    <property type="entry name" value="T_Elf1_sf"/>
</dbReference>
<dbReference type="Proteomes" id="UP000187429">
    <property type="component" value="Unassembled WGS sequence"/>
</dbReference>
<feature type="compositionally biased region" description="Basic and acidic residues" evidence="1">
    <location>
        <begin position="33"/>
        <end position="42"/>
    </location>
</feature>
<name>A0A1R1YJ47_9FUNG</name>
<evidence type="ECO:0000256" key="1">
    <source>
        <dbReference type="SAM" id="MobiDB-lite"/>
    </source>
</evidence>
<evidence type="ECO:0000313" key="2">
    <source>
        <dbReference type="EMBL" id="OMJ26939.1"/>
    </source>
</evidence>
<comment type="caution">
    <text evidence="2">The sequence shown here is derived from an EMBL/GenBank/DDBJ whole genome shotgun (WGS) entry which is preliminary data.</text>
</comment>
<dbReference type="AlphaFoldDB" id="A0A1R1YJ47"/>
<dbReference type="Gene3D" id="2.20.25.190">
    <property type="match status" value="1"/>
</dbReference>
<feature type="compositionally biased region" description="Acidic residues" evidence="1">
    <location>
        <begin position="43"/>
        <end position="55"/>
    </location>
</feature>
<reference evidence="3" key="1">
    <citation type="submission" date="2017-01" db="EMBL/GenBank/DDBJ databases">
        <authorList>
            <person name="Wang Y."/>
            <person name="White M."/>
            <person name="Kvist S."/>
            <person name="Moncalvo J.-M."/>
        </authorList>
    </citation>
    <scope>NUCLEOTIDE SEQUENCE [LARGE SCALE GENOMIC DNA]</scope>
    <source>
        <strain evidence="3">ID-206-W2</strain>
    </source>
</reference>
<feature type="compositionally biased region" description="Basic and acidic residues" evidence="1">
    <location>
        <begin position="91"/>
        <end position="107"/>
    </location>
</feature>
<accession>A0A1R1YJ47</accession>
<dbReference type="EMBL" id="LSSM01001267">
    <property type="protein sequence ID" value="OMJ26939.1"/>
    <property type="molecule type" value="Genomic_DNA"/>
</dbReference>
<organism evidence="2 3">
    <name type="scientific">Smittium culicis</name>
    <dbReference type="NCBI Taxonomy" id="133412"/>
    <lineage>
        <taxon>Eukaryota</taxon>
        <taxon>Fungi</taxon>
        <taxon>Fungi incertae sedis</taxon>
        <taxon>Zoopagomycota</taxon>
        <taxon>Kickxellomycotina</taxon>
        <taxon>Harpellomycetes</taxon>
        <taxon>Harpellales</taxon>
        <taxon>Legeriomycetaceae</taxon>
        <taxon>Smittium</taxon>
    </lineage>
</organism>
<feature type="compositionally biased region" description="Acidic residues" evidence="1">
    <location>
        <begin position="108"/>
        <end position="117"/>
    </location>
</feature>
<keyword evidence="3" id="KW-1185">Reference proteome</keyword>
<feature type="region of interest" description="Disordered" evidence="1">
    <location>
        <begin position="26"/>
        <end position="117"/>
    </location>
</feature>
<protein>
    <recommendedName>
        <fullName evidence="4">Transcription elongation factor 1 homolog</fullName>
    </recommendedName>
</protein>